<gene>
    <name evidence="2" type="ORF">PHMEG_0004057</name>
</gene>
<accession>A0A225WUW0</accession>
<reference evidence="3" key="1">
    <citation type="submission" date="2017-03" db="EMBL/GenBank/DDBJ databases">
        <title>Phytopthora megakarya and P. palmivora, two closely related causual agents of cacao black pod achieved similar genome size and gene model numbers by different mechanisms.</title>
        <authorList>
            <person name="Ali S."/>
            <person name="Shao J."/>
            <person name="Larry D.J."/>
            <person name="Kronmiller B."/>
            <person name="Shen D."/>
            <person name="Strem M.D."/>
            <person name="Melnick R.L."/>
            <person name="Guiltinan M.J."/>
            <person name="Tyler B.M."/>
            <person name="Meinhardt L.W."/>
            <person name="Bailey B.A."/>
        </authorList>
    </citation>
    <scope>NUCLEOTIDE SEQUENCE [LARGE SCALE GENOMIC DNA]</scope>
    <source>
        <strain evidence="3">zdho120</strain>
    </source>
</reference>
<proteinExistence type="predicted"/>
<dbReference type="Proteomes" id="UP000198211">
    <property type="component" value="Unassembled WGS sequence"/>
</dbReference>
<evidence type="ECO:0000256" key="1">
    <source>
        <dbReference type="SAM" id="MobiDB-lite"/>
    </source>
</evidence>
<organism evidence="2 3">
    <name type="scientific">Phytophthora megakarya</name>
    <dbReference type="NCBI Taxonomy" id="4795"/>
    <lineage>
        <taxon>Eukaryota</taxon>
        <taxon>Sar</taxon>
        <taxon>Stramenopiles</taxon>
        <taxon>Oomycota</taxon>
        <taxon>Peronosporomycetes</taxon>
        <taxon>Peronosporales</taxon>
        <taxon>Peronosporaceae</taxon>
        <taxon>Phytophthora</taxon>
    </lineage>
</organism>
<comment type="caution">
    <text evidence="2">The sequence shown here is derived from an EMBL/GenBank/DDBJ whole genome shotgun (WGS) entry which is preliminary data.</text>
</comment>
<evidence type="ECO:0000313" key="2">
    <source>
        <dbReference type="EMBL" id="OWZ21405.1"/>
    </source>
</evidence>
<sequence>MKSLDKLDIEASPERRRNLAVEFADADDDSKSSYNPDEDAQDSKEDGITSGVDVEEESKEDPGICDVWQSGIQSDYQDATLLCLVWYLFGRASNLAMVHKRNISVDASNNLFLRLVRVKTSEEQGLSIFPNVDFAFCLCLPSH</sequence>
<evidence type="ECO:0000313" key="3">
    <source>
        <dbReference type="Proteomes" id="UP000198211"/>
    </source>
</evidence>
<name>A0A225WUW0_9STRA</name>
<dbReference type="AlphaFoldDB" id="A0A225WUW0"/>
<protein>
    <submittedName>
        <fullName evidence="2">Uncharacterized protein</fullName>
    </submittedName>
</protein>
<dbReference type="STRING" id="4795.A0A225WUW0"/>
<keyword evidence="3" id="KW-1185">Reference proteome</keyword>
<feature type="region of interest" description="Disordered" evidence="1">
    <location>
        <begin position="20"/>
        <end position="60"/>
    </location>
</feature>
<dbReference type="EMBL" id="NBNE01000229">
    <property type="protein sequence ID" value="OWZ21405.1"/>
    <property type="molecule type" value="Genomic_DNA"/>
</dbReference>